<organism evidence="4 5">
    <name type="scientific">Roseospira navarrensis</name>
    <dbReference type="NCBI Taxonomy" id="140058"/>
    <lineage>
        <taxon>Bacteria</taxon>
        <taxon>Pseudomonadati</taxon>
        <taxon>Pseudomonadota</taxon>
        <taxon>Alphaproteobacteria</taxon>
        <taxon>Rhodospirillales</taxon>
        <taxon>Rhodospirillaceae</taxon>
        <taxon>Roseospira</taxon>
    </lineage>
</organism>
<evidence type="ECO:0000313" key="5">
    <source>
        <dbReference type="Proteomes" id="UP000434582"/>
    </source>
</evidence>
<dbReference type="OrthoDB" id="7333362at2"/>
<dbReference type="Pfam" id="PF00990">
    <property type="entry name" value="GGDEF"/>
    <property type="match status" value="1"/>
</dbReference>
<evidence type="ECO:0000313" key="4">
    <source>
        <dbReference type="EMBL" id="MQX37434.1"/>
    </source>
</evidence>
<dbReference type="SMART" id="SM00267">
    <property type="entry name" value="GGDEF"/>
    <property type="match status" value="1"/>
</dbReference>
<name>A0A7X2D3I4_9PROT</name>
<dbReference type="SMART" id="SM00086">
    <property type="entry name" value="PAC"/>
    <property type="match status" value="3"/>
</dbReference>
<dbReference type="PROSITE" id="PS50113">
    <property type="entry name" value="PAC"/>
    <property type="match status" value="1"/>
</dbReference>
<dbReference type="Gene3D" id="3.30.450.20">
    <property type="entry name" value="PAS domain"/>
    <property type="match status" value="4"/>
</dbReference>
<dbReference type="EMBL" id="WIVE01000042">
    <property type="protein sequence ID" value="MQX37434.1"/>
    <property type="molecule type" value="Genomic_DNA"/>
</dbReference>
<dbReference type="SUPFAM" id="SSF55073">
    <property type="entry name" value="Nucleotide cyclase"/>
    <property type="match status" value="1"/>
</dbReference>
<dbReference type="GO" id="GO:0003824">
    <property type="term" value="F:catalytic activity"/>
    <property type="evidence" value="ECO:0007669"/>
    <property type="project" value="UniProtKB-ARBA"/>
</dbReference>
<dbReference type="PANTHER" id="PTHR44757">
    <property type="entry name" value="DIGUANYLATE CYCLASE DGCP"/>
    <property type="match status" value="1"/>
</dbReference>
<gene>
    <name evidence="4" type="ORF">GHC57_12985</name>
</gene>
<evidence type="ECO:0000259" key="3">
    <source>
        <dbReference type="PROSITE" id="PS50887"/>
    </source>
</evidence>
<dbReference type="InterPro" id="IPR052155">
    <property type="entry name" value="Biofilm_reg_signaling"/>
</dbReference>
<dbReference type="Gene3D" id="3.30.70.270">
    <property type="match status" value="1"/>
</dbReference>
<accession>A0A7X2D3I4</accession>
<evidence type="ECO:0000259" key="1">
    <source>
        <dbReference type="PROSITE" id="PS50112"/>
    </source>
</evidence>
<dbReference type="InterPro" id="IPR013656">
    <property type="entry name" value="PAS_4"/>
</dbReference>
<feature type="domain" description="PAS" evidence="1">
    <location>
        <begin position="159"/>
        <end position="229"/>
    </location>
</feature>
<sequence length="696" mass="76905">MRLCDLPHCERLTVPMSGAPPFTDPSRGLAAAPVLEALFHQNACPVAFVGADLVMIRANETFAAFLGRPAETLAGQRVDALGLPDSLLWMMDETVDAGRPADLADVPIGAAGGESPRSAAVCTLRLEPVRDGEGRCCGVLLLGTDVTTRRRTARALAEKEAEYRLLAEQQSALMVKIDAEGRFLYVNPAYCETFGRTSDELIGQTFMPLVHEEDRAATAAAMARLVDPPHSVHLEQRAWTVHGWRWLAWQDTALVDEAGRIQAIIGVAHDITEQRTARAREQQSLENLRAFFTLSQDLLLVVDGRGRVREMNDAVTDRLGWRRADLLGRSVFRLLARRSRADGRARIRAIASGRARSVQFLLRHREGAPVLVETRVVAGTWDDAPALFTSSRDLSELSLLREKFERVFLDNATLMAITDPQTGRFLDVNNAFLRLLDMDRADVIGRTTVELGFFPNAEGRLEILRDADDRARTHPIEMGVKLPDGRNMICEWTTALITSGGTSYRLTMLNDISRQHELLVELEYQANHDSLTGAVNRQRGARHLDHEVLRSRRQGAPLSVILADVDHFKGINDRHGHGVGDRVLQEIVRVLTDRLRETDILARWGGEEFVILLPDTDRDGAVRLAEALRAGVESAAFATGDRVTLSLGAALLQDGETAESVIDRADRALYQAKRGGRNRVEVDGQPVHEACPEGQS</sequence>
<dbReference type="Pfam" id="PF08448">
    <property type="entry name" value="PAS_4"/>
    <property type="match status" value="3"/>
</dbReference>
<dbReference type="SUPFAM" id="SSF55785">
    <property type="entry name" value="PYP-like sensor domain (PAS domain)"/>
    <property type="match status" value="4"/>
</dbReference>
<dbReference type="AlphaFoldDB" id="A0A7X2D3I4"/>
<dbReference type="PROSITE" id="PS50112">
    <property type="entry name" value="PAS"/>
    <property type="match status" value="2"/>
</dbReference>
<dbReference type="InterPro" id="IPR000160">
    <property type="entry name" value="GGDEF_dom"/>
</dbReference>
<dbReference type="SMART" id="SM00091">
    <property type="entry name" value="PAS"/>
    <property type="match status" value="4"/>
</dbReference>
<dbReference type="FunFam" id="3.30.70.270:FF:000001">
    <property type="entry name" value="Diguanylate cyclase domain protein"/>
    <property type="match status" value="1"/>
</dbReference>
<feature type="domain" description="GGDEF" evidence="3">
    <location>
        <begin position="556"/>
        <end position="685"/>
    </location>
</feature>
<dbReference type="NCBIfam" id="TIGR00254">
    <property type="entry name" value="GGDEF"/>
    <property type="match status" value="1"/>
</dbReference>
<dbReference type="CDD" id="cd01949">
    <property type="entry name" value="GGDEF"/>
    <property type="match status" value="1"/>
</dbReference>
<evidence type="ECO:0000259" key="2">
    <source>
        <dbReference type="PROSITE" id="PS50113"/>
    </source>
</evidence>
<dbReference type="NCBIfam" id="TIGR00229">
    <property type="entry name" value="sensory_box"/>
    <property type="match status" value="3"/>
</dbReference>
<dbReference type="InterPro" id="IPR000014">
    <property type="entry name" value="PAS"/>
</dbReference>
<keyword evidence="5" id="KW-1185">Reference proteome</keyword>
<dbReference type="InterPro" id="IPR043128">
    <property type="entry name" value="Rev_trsase/Diguanyl_cyclase"/>
</dbReference>
<dbReference type="CDD" id="cd00130">
    <property type="entry name" value="PAS"/>
    <property type="match status" value="3"/>
</dbReference>
<dbReference type="Pfam" id="PF13426">
    <property type="entry name" value="PAS_9"/>
    <property type="match status" value="1"/>
</dbReference>
<proteinExistence type="predicted"/>
<dbReference type="InterPro" id="IPR035965">
    <property type="entry name" value="PAS-like_dom_sf"/>
</dbReference>
<dbReference type="PANTHER" id="PTHR44757:SF2">
    <property type="entry name" value="BIOFILM ARCHITECTURE MAINTENANCE PROTEIN MBAA"/>
    <property type="match status" value="1"/>
</dbReference>
<dbReference type="InterPro" id="IPR000700">
    <property type="entry name" value="PAS-assoc_C"/>
</dbReference>
<feature type="domain" description="PAC" evidence="2">
    <location>
        <begin position="230"/>
        <end position="283"/>
    </location>
</feature>
<protein>
    <submittedName>
        <fullName evidence="4">PAS domain S-box protein</fullName>
    </submittedName>
</protein>
<comment type="caution">
    <text evidence="4">The sequence shown here is derived from an EMBL/GenBank/DDBJ whole genome shotgun (WGS) entry which is preliminary data.</text>
</comment>
<dbReference type="InterPro" id="IPR029787">
    <property type="entry name" value="Nucleotide_cyclase"/>
</dbReference>
<feature type="domain" description="PAS" evidence="1">
    <location>
        <begin position="284"/>
        <end position="354"/>
    </location>
</feature>
<dbReference type="Proteomes" id="UP000434582">
    <property type="component" value="Unassembled WGS sequence"/>
</dbReference>
<reference evidence="4 5" key="1">
    <citation type="submission" date="2019-10" db="EMBL/GenBank/DDBJ databases">
        <title>Draft whole-genome sequence of the purple nonsulfur photosynthetic bacterium Roseospira navarrensis DSM 15114.</title>
        <authorList>
            <person name="Kyndt J.A."/>
            <person name="Meyer T.E."/>
        </authorList>
    </citation>
    <scope>NUCLEOTIDE SEQUENCE [LARGE SCALE GENOMIC DNA]</scope>
    <source>
        <strain evidence="4 5">DSM 15114</strain>
    </source>
</reference>
<dbReference type="InterPro" id="IPR001610">
    <property type="entry name" value="PAC"/>
</dbReference>
<dbReference type="PROSITE" id="PS50887">
    <property type="entry name" value="GGDEF"/>
    <property type="match status" value="1"/>
</dbReference>